<dbReference type="PROSITE" id="PS51800">
    <property type="entry name" value="ZF_CHHC_U11_48K"/>
    <property type="match status" value="1"/>
</dbReference>
<evidence type="ECO:0000256" key="15">
    <source>
        <dbReference type="RuleBase" id="RU367103"/>
    </source>
</evidence>
<comment type="catalytic activity">
    <reaction evidence="12 15">
        <text>cytidine(4) in tRNA(Pro) + S-adenosyl-L-methionine = 2'-O-methylcytidine(4) in tRNA(Pro) + S-adenosyl-L-homocysteine + H(+)</text>
        <dbReference type="Rhea" id="RHEA:32767"/>
        <dbReference type="Rhea" id="RHEA-COMP:10397"/>
        <dbReference type="Rhea" id="RHEA-COMP:10398"/>
        <dbReference type="ChEBI" id="CHEBI:15378"/>
        <dbReference type="ChEBI" id="CHEBI:57856"/>
        <dbReference type="ChEBI" id="CHEBI:59789"/>
        <dbReference type="ChEBI" id="CHEBI:74495"/>
        <dbReference type="ChEBI" id="CHEBI:82748"/>
        <dbReference type="EC" id="2.1.1.225"/>
    </reaction>
</comment>
<gene>
    <name evidence="18" type="ORF">BB558_001602</name>
</gene>
<dbReference type="Pfam" id="PF05253">
    <property type="entry name" value="zf-U11-48K"/>
    <property type="match status" value="1"/>
</dbReference>
<keyword evidence="11 15" id="KW-0862">Zinc</keyword>
<evidence type="ECO:0000256" key="10">
    <source>
        <dbReference type="ARBA" id="ARBA00022771"/>
    </source>
</evidence>
<dbReference type="Pfam" id="PF11722">
    <property type="entry name" value="zf-TRM13_CCCH"/>
    <property type="match status" value="1"/>
</dbReference>
<evidence type="ECO:0000256" key="8">
    <source>
        <dbReference type="ARBA" id="ARBA00022694"/>
    </source>
</evidence>
<dbReference type="Proteomes" id="UP000245591">
    <property type="component" value="Unassembled WGS sequence"/>
</dbReference>
<keyword evidence="9 15" id="KW-0479">Metal-binding</keyword>
<dbReference type="GO" id="GO:0008270">
    <property type="term" value="F:zinc ion binding"/>
    <property type="evidence" value="ECO:0007669"/>
    <property type="project" value="UniProtKB-KW"/>
</dbReference>
<organism evidence="18 19">
    <name type="scientific">Smittium angustum</name>
    <dbReference type="NCBI Taxonomy" id="133377"/>
    <lineage>
        <taxon>Eukaryota</taxon>
        <taxon>Fungi</taxon>
        <taxon>Fungi incertae sedis</taxon>
        <taxon>Zoopagomycota</taxon>
        <taxon>Kickxellomycotina</taxon>
        <taxon>Harpellomycetes</taxon>
        <taxon>Harpellales</taxon>
        <taxon>Legeriomycetaceae</taxon>
        <taxon>Smittium</taxon>
    </lineage>
</organism>
<dbReference type="GO" id="GO:0106050">
    <property type="term" value="F:tRNA 2'-O-methyltransferase activity"/>
    <property type="evidence" value="ECO:0007669"/>
    <property type="project" value="UniProtKB-UniRule"/>
</dbReference>
<evidence type="ECO:0000256" key="14">
    <source>
        <dbReference type="ARBA" id="ARBA00049393"/>
    </source>
</evidence>
<evidence type="ECO:0000256" key="13">
    <source>
        <dbReference type="ARBA" id="ARBA00048635"/>
    </source>
</evidence>
<dbReference type="EMBL" id="MBFU01000090">
    <property type="protein sequence ID" value="PWA02262.1"/>
    <property type="molecule type" value="Genomic_DNA"/>
</dbReference>
<feature type="compositionally biased region" description="Polar residues" evidence="16">
    <location>
        <begin position="1"/>
        <end position="13"/>
    </location>
</feature>
<evidence type="ECO:0000256" key="3">
    <source>
        <dbReference type="ARBA" id="ARBA00012810"/>
    </source>
</evidence>
<dbReference type="AlphaFoldDB" id="A0A2U1JAW7"/>
<sequence>MDNNNHLQDVQLNDRSKKHKKKDKKKDGEIKCHFYVTIKKRYCKLIPKAGNLYCGEHSVFEENSTTLDQDPKKAKGIRVPCPYDTSHTVDLNKLEVHMKNKCNSRPKELKSSYFKRDANMSVKEPELLDIEPNYPNTSETKEALEKIKQDIMTEDGWSSGNARLSVDPGELRYTNKKSVLYGDLNAILNHKENVDETKETLENNENIGEKPSKKIKLDQINSDTRDNKNESLSEKLLLNDSEIEKLFETIKSAVNGHKEVKTNIKHIAQHSSLVGHLSENNLLSSEYRYIEFGAGKGELSRCVYEALGSEAEKTKFVLIDRKNFRNKWKGLNDQVKDSPKEKQTKETKNDSNIIPHDGFQRNTSRIQIDIRDLDISGLPELKKPAIQVINDSKIGNPIDSDTNLYPIVAYSKHLCGAATDLALRSLENYQKNGGKVVGIVFALCCHHVCKYSMYSNQRYLSKYLLDLSDGSNDLSTQSTPALWSPKIRKSVIIVSRLSSWAVCGWSTSKNNQDEGQNRTKKVLSDIKIGNNSLQNKNIEQKILVGRYCKRFFDLGRLEFTKNNLGFANSNLVVYTTPDISPENLALVANYCLEMYNKNAKSFTVVDKENPTLHSLNPNYSVQKQNLNVASTKKLGAREQKLGDLNGTKQLKNASFMTPTTFKYKNKESETINFSMRKTLFNGNRKMEGTTQIGNLEQKLEILNANTSNENDEFEIEYAPPHLEQYGLQFDPIEAFDGDFEPNNILLHTKTNHYSESIHLPEYNFFDCNFKNPFLEIHSHSAYENENLEIFGDMNFEINTEPILFKNYSLMPKPKSINF</sequence>
<evidence type="ECO:0000256" key="4">
    <source>
        <dbReference type="ARBA" id="ARBA00015883"/>
    </source>
</evidence>
<evidence type="ECO:0000256" key="6">
    <source>
        <dbReference type="ARBA" id="ARBA00022679"/>
    </source>
</evidence>
<feature type="domain" description="CHHC U11-48K-type" evidence="17">
    <location>
        <begin position="78"/>
        <end position="105"/>
    </location>
</feature>
<keyword evidence="6 15" id="KW-0808">Transferase</keyword>
<keyword evidence="10 15" id="KW-0863">Zinc-finger</keyword>
<protein>
    <recommendedName>
        <fullName evidence="4 15">tRNA:m(4)X modification enzyme TRM13</fullName>
        <ecNumber evidence="3 15">2.1.1.225</ecNumber>
    </recommendedName>
</protein>
<evidence type="ECO:0000256" key="12">
    <source>
        <dbReference type="ARBA" id="ARBA00048165"/>
    </source>
</evidence>
<comment type="caution">
    <text evidence="18">The sequence shown here is derived from an EMBL/GenBank/DDBJ whole genome shotgun (WGS) entry which is preliminary data.</text>
</comment>
<feature type="region of interest" description="Disordered" evidence="16">
    <location>
        <begin position="331"/>
        <end position="356"/>
    </location>
</feature>
<dbReference type="InterPro" id="IPR007871">
    <property type="entry name" value="Methyltransferase_TRM13"/>
</dbReference>
<evidence type="ECO:0000256" key="1">
    <source>
        <dbReference type="ARBA" id="ARBA00002267"/>
    </source>
</evidence>
<evidence type="ECO:0000256" key="9">
    <source>
        <dbReference type="ARBA" id="ARBA00022723"/>
    </source>
</evidence>
<comment type="catalytic activity">
    <reaction evidence="14 15">
        <text>adenosine(4) in tRNA(His) + S-adenosyl-L-methionine = 2'-O-methyladenosine(4) in tRNA(His) + S-adenosyl-L-homocysteine + H(+)</text>
        <dbReference type="Rhea" id="RHEA:43196"/>
        <dbReference type="Rhea" id="RHEA-COMP:10401"/>
        <dbReference type="Rhea" id="RHEA-COMP:10402"/>
        <dbReference type="ChEBI" id="CHEBI:15378"/>
        <dbReference type="ChEBI" id="CHEBI:57856"/>
        <dbReference type="ChEBI" id="CHEBI:59789"/>
        <dbReference type="ChEBI" id="CHEBI:74411"/>
        <dbReference type="ChEBI" id="CHEBI:74477"/>
        <dbReference type="EC" id="2.1.1.225"/>
    </reaction>
</comment>
<feature type="region of interest" description="Disordered" evidence="16">
    <location>
        <begin position="197"/>
        <end position="230"/>
    </location>
</feature>
<evidence type="ECO:0000313" key="18">
    <source>
        <dbReference type="EMBL" id="PWA02262.1"/>
    </source>
</evidence>
<dbReference type="InterPro" id="IPR022776">
    <property type="entry name" value="TRM13/UPF0224_CHHC_Znf_dom"/>
</dbReference>
<proteinExistence type="inferred from homology"/>
<feature type="compositionally biased region" description="Basic and acidic residues" evidence="16">
    <location>
        <begin position="334"/>
        <end position="349"/>
    </location>
</feature>
<dbReference type="InterPro" id="IPR021721">
    <property type="entry name" value="Znf_CCCH-type_TRM13"/>
</dbReference>
<evidence type="ECO:0000256" key="11">
    <source>
        <dbReference type="ARBA" id="ARBA00022833"/>
    </source>
</evidence>
<feature type="region of interest" description="Disordered" evidence="16">
    <location>
        <begin position="1"/>
        <end position="24"/>
    </location>
</feature>
<dbReference type="InterPro" id="IPR039044">
    <property type="entry name" value="Trm13"/>
</dbReference>
<evidence type="ECO:0000256" key="2">
    <source>
        <dbReference type="ARBA" id="ARBA00005265"/>
    </source>
</evidence>
<keyword evidence="5 15" id="KW-0489">Methyltransferase</keyword>
<evidence type="ECO:0000313" key="19">
    <source>
        <dbReference type="Proteomes" id="UP000245591"/>
    </source>
</evidence>
<comment type="function">
    <text evidence="1 15">tRNA methylase which 2'-O-methylates cytidine(4) in tRNA(Pro) and tRNA(Gly)(GCC), and adenosine(4) in tRNA(His).</text>
</comment>
<evidence type="ECO:0000259" key="17">
    <source>
        <dbReference type="PROSITE" id="PS51800"/>
    </source>
</evidence>
<dbReference type="GO" id="GO:0030488">
    <property type="term" value="P:tRNA methylation"/>
    <property type="evidence" value="ECO:0007669"/>
    <property type="project" value="InterPro"/>
</dbReference>
<evidence type="ECO:0000256" key="5">
    <source>
        <dbReference type="ARBA" id="ARBA00022603"/>
    </source>
</evidence>
<reference evidence="18 19" key="1">
    <citation type="journal article" date="2018" name="MBio">
        <title>Comparative Genomics Reveals the Core Gene Toolbox for the Fungus-Insect Symbiosis.</title>
        <authorList>
            <person name="Wang Y."/>
            <person name="Stata M."/>
            <person name="Wang W."/>
            <person name="Stajich J.E."/>
            <person name="White M.M."/>
            <person name="Moncalvo J.M."/>
        </authorList>
    </citation>
    <scope>NUCLEOTIDE SEQUENCE [LARGE SCALE GENOMIC DNA]</scope>
    <source>
        <strain evidence="18 19">AUS-126-30</strain>
    </source>
</reference>
<name>A0A2U1JAW7_SMIAN</name>
<comment type="similarity">
    <text evidence="2 15">Belongs to the methyltransferase TRM13 family.</text>
</comment>
<evidence type="ECO:0000256" key="16">
    <source>
        <dbReference type="SAM" id="MobiDB-lite"/>
    </source>
</evidence>
<keyword evidence="19" id="KW-1185">Reference proteome</keyword>
<dbReference type="PANTHER" id="PTHR12998">
    <property type="entry name" value="TRNA:M(4)X MODIFICATION ENZYME TRM13 HOMOLOG"/>
    <property type="match status" value="1"/>
</dbReference>
<accession>A0A2U1JAW7</accession>
<comment type="catalytic activity">
    <reaction evidence="13 15">
        <text>cytidine(4) in tRNA(Gly)(GCC) + S-adenosyl-L-methionine = 2'-O-methylcytidine(4) in tRNA(Gly)(GCC) + S-adenosyl-L-homocysteine + H(+)</text>
        <dbReference type="Rhea" id="RHEA:43192"/>
        <dbReference type="Rhea" id="RHEA-COMP:10399"/>
        <dbReference type="Rhea" id="RHEA-COMP:10400"/>
        <dbReference type="ChEBI" id="CHEBI:15378"/>
        <dbReference type="ChEBI" id="CHEBI:57856"/>
        <dbReference type="ChEBI" id="CHEBI:59789"/>
        <dbReference type="ChEBI" id="CHEBI:74495"/>
        <dbReference type="ChEBI" id="CHEBI:82748"/>
        <dbReference type="EC" id="2.1.1.225"/>
    </reaction>
</comment>
<dbReference type="Pfam" id="PF05206">
    <property type="entry name" value="TRM13"/>
    <property type="match status" value="1"/>
</dbReference>
<keyword evidence="8 15" id="KW-0819">tRNA processing</keyword>
<keyword evidence="7 15" id="KW-0949">S-adenosyl-L-methionine</keyword>
<evidence type="ECO:0000256" key="7">
    <source>
        <dbReference type="ARBA" id="ARBA00022691"/>
    </source>
</evidence>
<dbReference type="EC" id="2.1.1.225" evidence="3 15"/>
<dbReference type="PANTHER" id="PTHR12998:SF0">
    <property type="entry name" value="TRNA:M(4)X MODIFICATION ENZYME TRM13 HOMOLOG"/>
    <property type="match status" value="1"/>
</dbReference>